<proteinExistence type="predicted"/>
<dbReference type="PANTHER" id="PTHR33474">
    <property type="entry name" value="TRANSMEMBRANE PROTEIN"/>
    <property type="match status" value="1"/>
</dbReference>
<feature type="signal peptide" evidence="2">
    <location>
        <begin position="1"/>
        <end position="25"/>
    </location>
</feature>
<dbReference type="AlphaFoldDB" id="A0A0A8YXH9"/>
<evidence type="ECO:0000256" key="1">
    <source>
        <dbReference type="SAM" id="MobiDB-lite"/>
    </source>
</evidence>
<evidence type="ECO:0000313" key="3">
    <source>
        <dbReference type="EMBL" id="JAD31859.1"/>
    </source>
</evidence>
<evidence type="ECO:0000256" key="2">
    <source>
        <dbReference type="SAM" id="SignalP"/>
    </source>
</evidence>
<dbReference type="PANTHER" id="PTHR33474:SF1">
    <property type="entry name" value="OS09G0412700 PROTEIN"/>
    <property type="match status" value="1"/>
</dbReference>
<reference evidence="3" key="2">
    <citation type="journal article" date="2015" name="Data Brief">
        <title>Shoot transcriptome of the giant reed, Arundo donax.</title>
        <authorList>
            <person name="Barrero R.A."/>
            <person name="Guerrero F.D."/>
            <person name="Moolhuijzen P."/>
            <person name="Goolsby J.A."/>
            <person name="Tidwell J."/>
            <person name="Bellgard S.E."/>
            <person name="Bellgard M.I."/>
        </authorList>
    </citation>
    <scope>NUCLEOTIDE SEQUENCE</scope>
    <source>
        <tissue evidence="3">Shoot tissue taken approximately 20 cm above the soil surface</tissue>
    </source>
</reference>
<feature type="region of interest" description="Disordered" evidence="1">
    <location>
        <begin position="74"/>
        <end position="93"/>
    </location>
</feature>
<accession>A0A0A8YXH9</accession>
<sequence length="93" mass="10284">MERAPALSLLITLLMASFFLVPSNAIPVSRLQRMPLQDASEVPSVKVSTLKPEMETESLVLDDESMITARMAFETQDYAPSGPNNDHKPPGRR</sequence>
<feature type="chain" id="PRO_5002061965" evidence="2">
    <location>
        <begin position="26"/>
        <end position="93"/>
    </location>
</feature>
<protein>
    <submittedName>
        <fullName evidence="3">Uncharacterized protein</fullName>
    </submittedName>
</protein>
<organism evidence="3">
    <name type="scientific">Arundo donax</name>
    <name type="common">Giant reed</name>
    <name type="synonym">Donax arundinaceus</name>
    <dbReference type="NCBI Taxonomy" id="35708"/>
    <lineage>
        <taxon>Eukaryota</taxon>
        <taxon>Viridiplantae</taxon>
        <taxon>Streptophyta</taxon>
        <taxon>Embryophyta</taxon>
        <taxon>Tracheophyta</taxon>
        <taxon>Spermatophyta</taxon>
        <taxon>Magnoliopsida</taxon>
        <taxon>Liliopsida</taxon>
        <taxon>Poales</taxon>
        <taxon>Poaceae</taxon>
        <taxon>PACMAD clade</taxon>
        <taxon>Arundinoideae</taxon>
        <taxon>Arundineae</taxon>
        <taxon>Arundo</taxon>
    </lineage>
</organism>
<reference evidence="3" key="1">
    <citation type="submission" date="2014-09" db="EMBL/GenBank/DDBJ databases">
        <authorList>
            <person name="Magalhaes I.L.F."/>
            <person name="Oliveira U."/>
            <person name="Santos F.R."/>
            <person name="Vidigal T.H.D.A."/>
            <person name="Brescovit A.D."/>
            <person name="Santos A.J."/>
        </authorList>
    </citation>
    <scope>NUCLEOTIDE SEQUENCE</scope>
    <source>
        <tissue evidence="3">Shoot tissue taken approximately 20 cm above the soil surface</tissue>
    </source>
</reference>
<dbReference type="EMBL" id="GBRH01266036">
    <property type="protein sequence ID" value="JAD31859.1"/>
    <property type="molecule type" value="Transcribed_RNA"/>
</dbReference>
<keyword evidence="2" id="KW-0732">Signal</keyword>
<name>A0A0A8YXH9_ARUDO</name>